<evidence type="ECO:0000313" key="1">
    <source>
        <dbReference type="EMBL" id="RNA09430.1"/>
    </source>
</evidence>
<reference evidence="1 2" key="1">
    <citation type="journal article" date="2018" name="Sci. Rep.">
        <title>Genomic signatures of local adaptation to the degree of environmental predictability in rotifers.</title>
        <authorList>
            <person name="Franch-Gras L."/>
            <person name="Hahn C."/>
            <person name="Garcia-Roger E.M."/>
            <person name="Carmona M.J."/>
            <person name="Serra M."/>
            <person name="Gomez A."/>
        </authorList>
    </citation>
    <scope>NUCLEOTIDE SEQUENCE [LARGE SCALE GENOMIC DNA]</scope>
    <source>
        <strain evidence="1">HYR1</strain>
    </source>
</reference>
<proteinExistence type="predicted"/>
<comment type="caution">
    <text evidence="1">The sequence shown here is derived from an EMBL/GenBank/DDBJ whole genome shotgun (WGS) entry which is preliminary data.</text>
</comment>
<accession>A0A3M7QDH7</accession>
<gene>
    <name evidence="1" type="ORF">BpHYR1_037939</name>
</gene>
<organism evidence="1 2">
    <name type="scientific">Brachionus plicatilis</name>
    <name type="common">Marine rotifer</name>
    <name type="synonym">Brachionus muelleri</name>
    <dbReference type="NCBI Taxonomy" id="10195"/>
    <lineage>
        <taxon>Eukaryota</taxon>
        <taxon>Metazoa</taxon>
        <taxon>Spiralia</taxon>
        <taxon>Gnathifera</taxon>
        <taxon>Rotifera</taxon>
        <taxon>Eurotatoria</taxon>
        <taxon>Monogononta</taxon>
        <taxon>Pseudotrocha</taxon>
        <taxon>Ploima</taxon>
        <taxon>Brachionidae</taxon>
        <taxon>Brachionus</taxon>
    </lineage>
</organism>
<name>A0A3M7QDH7_BRAPC</name>
<dbReference type="AlphaFoldDB" id="A0A3M7QDH7"/>
<dbReference type="Proteomes" id="UP000276133">
    <property type="component" value="Unassembled WGS sequence"/>
</dbReference>
<sequence>MSNFIIYTKFLYKKSELCNSMWKMRYKCQSVRYPRIRICSLIITIFLGEPIPDPTLPATMFLFFFLRLPPLFTSNF</sequence>
<evidence type="ECO:0000313" key="2">
    <source>
        <dbReference type="Proteomes" id="UP000276133"/>
    </source>
</evidence>
<keyword evidence="2" id="KW-1185">Reference proteome</keyword>
<dbReference type="EMBL" id="REGN01006468">
    <property type="protein sequence ID" value="RNA09430.1"/>
    <property type="molecule type" value="Genomic_DNA"/>
</dbReference>
<protein>
    <submittedName>
        <fullName evidence="1">Uncharacterized protein</fullName>
    </submittedName>
</protein>